<feature type="compositionally biased region" description="Low complexity" evidence="1">
    <location>
        <begin position="640"/>
        <end position="652"/>
    </location>
</feature>
<feature type="compositionally biased region" description="Low complexity" evidence="1">
    <location>
        <begin position="192"/>
        <end position="222"/>
    </location>
</feature>
<dbReference type="EMBL" id="JAPEUY010000021">
    <property type="protein sequence ID" value="KAJ4362435.1"/>
    <property type="molecule type" value="Genomic_DNA"/>
</dbReference>
<feature type="compositionally biased region" description="Low complexity" evidence="1">
    <location>
        <begin position="362"/>
        <end position="372"/>
    </location>
</feature>
<feature type="region of interest" description="Disordered" evidence="1">
    <location>
        <begin position="636"/>
        <end position="659"/>
    </location>
</feature>
<feature type="compositionally biased region" description="Polar residues" evidence="1">
    <location>
        <begin position="295"/>
        <end position="324"/>
    </location>
</feature>
<reference evidence="2" key="1">
    <citation type="submission" date="2022-10" db="EMBL/GenBank/DDBJ databases">
        <title>Tapping the CABI collections for fungal endophytes: first genome assemblies for Collariella, Neodidymelliopsis, Ascochyta clinopodiicola, Didymella pomorum, Didymosphaeria variabile, Neocosmospora piperis and Neocucurbitaria cava.</title>
        <authorList>
            <person name="Hill R."/>
        </authorList>
    </citation>
    <scope>NUCLEOTIDE SEQUENCE</scope>
    <source>
        <strain evidence="2">IMI 356814</strain>
    </source>
</reference>
<feature type="compositionally biased region" description="Polar residues" evidence="1">
    <location>
        <begin position="11"/>
        <end position="27"/>
    </location>
</feature>
<feature type="compositionally biased region" description="Pro residues" evidence="1">
    <location>
        <begin position="352"/>
        <end position="361"/>
    </location>
</feature>
<feature type="compositionally biased region" description="Polar residues" evidence="1">
    <location>
        <begin position="172"/>
        <end position="191"/>
    </location>
</feature>
<feature type="region of interest" description="Disordered" evidence="1">
    <location>
        <begin position="1"/>
        <end position="226"/>
    </location>
</feature>
<proteinExistence type="predicted"/>
<feature type="compositionally biased region" description="Low complexity" evidence="1">
    <location>
        <begin position="156"/>
        <end position="171"/>
    </location>
</feature>
<comment type="caution">
    <text evidence="2">The sequence shown here is derived from an EMBL/GenBank/DDBJ whole genome shotgun (WGS) entry which is preliminary data.</text>
</comment>
<feature type="region of interest" description="Disordered" evidence="1">
    <location>
        <begin position="390"/>
        <end position="419"/>
    </location>
</feature>
<feature type="compositionally biased region" description="Low complexity" evidence="1">
    <location>
        <begin position="277"/>
        <end position="294"/>
    </location>
</feature>
<dbReference type="OrthoDB" id="3941538at2759"/>
<gene>
    <name evidence="2" type="ORF">N0V83_010528</name>
</gene>
<feature type="compositionally biased region" description="Polar residues" evidence="1">
    <location>
        <begin position="260"/>
        <end position="276"/>
    </location>
</feature>
<organism evidence="2 3">
    <name type="scientific">Neocucurbitaria cava</name>
    <dbReference type="NCBI Taxonomy" id="798079"/>
    <lineage>
        <taxon>Eukaryota</taxon>
        <taxon>Fungi</taxon>
        <taxon>Dikarya</taxon>
        <taxon>Ascomycota</taxon>
        <taxon>Pezizomycotina</taxon>
        <taxon>Dothideomycetes</taxon>
        <taxon>Pleosporomycetidae</taxon>
        <taxon>Pleosporales</taxon>
        <taxon>Pleosporineae</taxon>
        <taxon>Cucurbitariaceae</taxon>
        <taxon>Neocucurbitaria</taxon>
    </lineage>
</organism>
<feature type="compositionally biased region" description="Polar residues" evidence="1">
    <location>
        <begin position="93"/>
        <end position="106"/>
    </location>
</feature>
<feature type="compositionally biased region" description="Low complexity" evidence="1">
    <location>
        <begin position="107"/>
        <end position="141"/>
    </location>
</feature>
<dbReference type="AlphaFoldDB" id="A0A9W8XZL0"/>
<feature type="compositionally biased region" description="Low complexity" evidence="1">
    <location>
        <begin position="394"/>
        <end position="405"/>
    </location>
</feature>
<evidence type="ECO:0000256" key="1">
    <source>
        <dbReference type="SAM" id="MobiDB-lite"/>
    </source>
</evidence>
<accession>A0A9W8XZL0</accession>
<dbReference type="Proteomes" id="UP001140560">
    <property type="component" value="Unassembled WGS sequence"/>
</dbReference>
<feature type="compositionally biased region" description="Polar residues" evidence="1">
    <location>
        <begin position="142"/>
        <end position="155"/>
    </location>
</feature>
<protein>
    <submittedName>
        <fullName evidence="2">Uncharacterized protein</fullName>
    </submittedName>
</protein>
<evidence type="ECO:0000313" key="3">
    <source>
        <dbReference type="Proteomes" id="UP001140560"/>
    </source>
</evidence>
<sequence length="659" mass="72078">MPPPGPYVPPNQGTSAQSYNSQQQPGFQQSPAPSPYQPATSGYGAPSHSHKAGGTFGQMVNQAVTTGKPMLNKLGKTISSKLGNKPPAGPPQHLQSYQTYQNHLKPSQSYQQQQSQTYSPQPQAQSTFTPPQQSPYPQSSYVTPASGHSGQSNYFPQQPAQTPNAQPQAPNVSTYNAPQFEQSGFTTNQYAQGQQGQQGQSGQGQTLPAQPQAPFQQDQHLQNQYTGQQIGIVGGLQNTQQSQNIQFSHVSNVSPDIPAQTAQSQWNYSQPASEQLQPADPQQQPTNPPNLTQAFQSGPSQSSPIQHDQQQWNNISAGTPQDQRPGQLPPHSVSPPPLHQVNIQPQVSANKPPQPSQPPTPASQQAVPQSAPTEFVAELPADMSNLSLMESKGQQSAQSPQYQAYTPSRPQSMSPAPGFTIPRRSVSASNFPLADPWRFVDSITELPTREFYILADLLFDALDRKFEPRNTGLLEAPKILGSWVKLTEDAHELFSYKSYAALAKMWSLEGIPHIMVPCQLALCPIWNFHQQYHALELKVSADPPTPISTYATYMPALNRPAWYKFFFLEVMQAPEDIGDLIPLLCAETYRPGVLNHPDLNKRDKGVIPALQARASAIQTYAIGRVCEETKAAMSVDPDLSSAHQTHSAAQQQDPQGIWQ</sequence>
<evidence type="ECO:0000313" key="2">
    <source>
        <dbReference type="EMBL" id="KAJ4362435.1"/>
    </source>
</evidence>
<feature type="compositionally biased region" description="Polar residues" evidence="1">
    <location>
        <begin position="342"/>
        <end position="351"/>
    </location>
</feature>
<feature type="region of interest" description="Disordered" evidence="1">
    <location>
        <begin position="260"/>
        <end position="372"/>
    </location>
</feature>
<name>A0A9W8XZL0_9PLEO</name>
<keyword evidence="3" id="KW-1185">Reference proteome</keyword>